<evidence type="ECO:0000313" key="8">
    <source>
        <dbReference type="EMBL" id="OHA49117.1"/>
    </source>
</evidence>
<evidence type="ECO:0000256" key="3">
    <source>
        <dbReference type="ARBA" id="ARBA00022603"/>
    </source>
</evidence>
<evidence type="ECO:0000256" key="4">
    <source>
        <dbReference type="ARBA" id="ARBA00022679"/>
    </source>
</evidence>
<comment type="caution">
    <text evidence="8">The sequence shown here is derived from an EMBL/GenBank/DDBJ whole genome shotgun (WGS) entry which is preliminary data.</text>
</comment>
<dbReference type="AlphaFoldDB" id="A0A1G2PLE2"/>
<keyword evidence="2 6" id="KW-0698">rRNA processing</keyword>
<name>A0A1G2PLE2_TERXR</name>
<keyword evidence="3 6" id="KW-0489">Methyltransferase</keyword>
<dbReference type="Proteomes" id="UP000178690">
    <property type="component" value="Unassembled WGS sequence"/>
</dbReference>
<organism evidence="8 9">
    <name type="scientific">Terrybacteria sp. (strain RIFCSPHIGHO2_01_FULL_58_15)</name>
    <dbReference type="NCBI Taxonomy" id="1802363"/>
    <lineage>
        <taxon>Bacteria</taxon>
        <taxon>Candidatus Terryibacteriota</taxon>
    </lineage>
</organism>
<dbReference type="Gene3D" id="3.30.950.10">
    <property type="entry name" value="Methyltransferase, Cobalt-precorrin-4 Transmethylase, Domain 2"/>
    <property type="match status" value="1"/>
</dbReference>
<dbReference type="InterPro" id="IPR035996">
    <property type="entry name" value="4pyrrol_Methylase_sf"/>
</dbReference>
<dbReference type="InterPro" id="IPR000878">
    <property type="entry name" value="4pyrrol_Mease"/>
</dbReference>
<dbReference type="PIRSF" id="PIRSF005917">
    <property type="entry name" value="MTase_YraL"/>
    <property type="match status" value="1"/>
</dbReference>
<dbReference type="Gene3D" id="3.40.1010.10">
    <property type="entry name" value="Cobalt-precorrin-4 Transmethylase, Domain 1"/>
    <property type="match status" value="1"/>
</dbReference>
<dbReference type="InterPro" id="IPR014777">
    <property type="entry name" value="4pyrrole_Mease_sub1"/>
</dbReference>
<dbReference type="GO" id="GO:0005737">
    <property type="term" value="C:cytoplasm"/>
    <property type="evidence" value="ECO:0007669"/>
    <property type="project" value="UniProtKB-SubCell"/>
</dbReference>
<feature type="domain" description="Tetrapyrrole methylase" evidence="7">
    <location>
        <begin position="4"/>
        <end position="206"/>
    </location>
</feature>
<evidence type="ECO:0000259" key="7">
    <source>
        <dbReference type="Pfam" id="PF00590"/>
    </source>
</evidence>
<gene>
    <name evidence="6" type="primary">rsmI</name>
    <name evidence="8" type="ORF">A2682_03725</name>
</gene>
<dbReference type="EC" id="2.1.1.198" evidence="6"/>
<dbReference type="InterPro" id="IPR014776">
    <property type="entry name" value="4pyrrole_Mease_sub2"/>
</dbReference>
<dbReference type="InterPro" id="IPR008189">
    <property type="entry name" value="rRNA_ssu_MeTfrase_I"/>
</dbReference>
<proteinExistence type="inferred from homology"/>
<dbReference type="NCBIfam" id="TIGR00096">
    <property type="entry name" value="16S rRNA (cytidine(1402)-2'-O)-methyltransferase"/>
    <property type="match status" value="1"/>
</dbReference>
<dbReference type="PANTHER" id="PTHR46111:SF1">
    <property type="entry name" value="RIBOSOMAL RNA SMALL SUBUNIT METHYLTRANSFERASE I"/>
    <property type="match status" value="1"/>
</dbReference>
<comment type="subcellular location">
    <subcellularLocation>
        <location evidence="6">Cytoplasm</location>
    </subcellularLocation>
</comment>
<comment type="catalytic activity">
    <reaction evidence="6">
        <text>cytidine(1402) in 16S rRNA + S-adenosyl-L-methionine = 2'-O-methylcytidine(1402) in 16S rRNA + S-adenosyl-L-homocysteine + H(+)</text>
        <dbReference type="Rhea" id="RHEA:42924"/>
        <dbReference type="Rhea" id="RHEA-COMP:10285"/>
        <dbReference type="Rhea" id="RHEA-COMP:10286"/>
        <dbReference type="ChEBI" id="CHEBI:15378"/>
        <dbReference type="ChEBI" id="CHEBI:57856"/>
        <dbReference type="ChEBI" id="CHEBI:59789"/>
        <dbReference type="ChEBI" id="CHEBI:74495"/>
        <dbReference type="ChEBI" id="CHEBI:82748"/>
        <dbReference type="EC" id="2.1.1.198"/>
    </reaction>
</comment>
<comment type="function">
    <text evidence="6">Catalyzes the 2'-O-methylation of the ribose of cytidine 1402 (C1402) in 16S rRNA.</text>
</comment>
<keyword evidence="4 6" id="KW-0808">Transferase</keyword>
<dbReference type="CDD" id="cd11648">
    <property type="entry name" value="RsmI"/>
    <property type="match status" value="1"/>
</dbReference>
<evidence type="ECO:0000313" key="9">
    <source>
        <dbReference type="Proteomes" id="UP000178690"/>
    </source>
</evidence>
<comment type="similarity">
    <text evidence="6">Belongs to the methyltransferase superfamily. RsmI family.</text>
</comment>
<evidence type="ECO:0000256" key="2">
    <source>
        <dbReference type="ARBA" id="ARBA00022552"/>
    </source>
</evidence>
<dbReference type="STRING" id="1802363.A2682_03725"/>
<keyword evidence="5 6" id="KW-0949">S-adenosyl-L-methionine</keyword>
<dbReference type="HAMAP" id="MF_01877">
    <property type="entry name" value="16SrRNA_methyltr_I"/>
    <property type="match status" value="1"/>
</dbReference>
<evidence type="ECO:0000256" key="5">
    <source>
        <dbReference type="ARBA" id="ARBA00022691"/>
    </source>
</evidence>
<sequence>MPGKLFMVATPIGNLEDATFRAIRTLKDVDAIFSEDTRVTRKLLARYDIHKPLFPYYQHSGPKALERLLTMLREGMQVAYVSCAGTPAVSDPGPRLIAAAVKEFGPDIAIVPIPGSSAVTAIASLAPVSMDEFHFFGYPPQKKGRKMYFQDVAENSYPGILFESPHRIKKTIAELLAALGVERRVVVGRELTKKFEEVMRGTLQEVADRIGREKPRGEYVILIEPQNIRASHKNTTQESVYA</sequence>
<dbReference type="EMBL" id="MHST01000013">
    <property type="protein sequence ID" value="OHA49117.1"/>
    <property type="molecule type" value="Genomic_DNA"/>
</dbReference>
<dbReference type="SUPFAM" id="SSF53790">
    <property type="entry name" value="Tetrapyrrole methylase"/>
    <property type="match status" value="1"/>
</dbReference>
<accession>A0A1G2PLE2</accession>
<keyword evidence="1 6" id="KW-0963">Cytoplasm</keyword>
<dbReference type="PANTHER" id="PTHR46111">
    <property type="entry name" value="RIBOSOMAL RNA SMALL SUBUNIT METHYLTRANSFERASE I"/>
    <property type="match status" value="1"/>
</dbReference>
<protein>
    <recommendedName>
        <fullName evidence="6">Ribosomal RNA small subunit methyltransferase I</fullName>
        <ecNumber evidence="6">2.1.1.198</ecNumber>
    </recommendedName>
    <alternativeName>
        <fullName evidence="6">16S rRNA 2'-O-ribose C1402 methyltransferase</fullName>
    </alternativeName>
    <alternativeName>
        <fullName evidence="6">rRNA (cytidine-2'-O-)-methyltransferase RsmI</fullName>
    </alternativeName>
</protein>
<reference evidence="8 9" key="1">
    <citation type="journal article" date="2016" name="Nat. Commun.">
        <title>Thousands of microbial genomes shed light on interconnected biogeochemical processes in an aquifer system.</title>
        <authorList>
            <person name="Anantharaman K."/>
            <person name="Brown C.T."/>
            <person name="Hug L.A."/>
            <person name="Sharon I."/>
            <person name="Castelle C.J."/>
            <person name="Probst A.J."/>
            <person name="Thomas B.C."/>
            <person name="Singh A."/>
            <person name="Wilkins M.J."/>
            <person name="Karaoz U."/>
            <person name="Brodie E.L."/>
            <person name="Williams K.H."/>
            <person name="Hubbard S.S."/>
            <person name="Banfield J.F."/>
        </authorList>
    </citation>
    <scope>NUCLEOTIDE SEQUENCE [LARGE SCALE GENOMIC DNA]</scope>
    <source>
        <strain evidence="9">RIFCSPHIGHO2_01_FULL_58_15</strain>
    </source>
</reference>
<dbReference type="GO" id="GO:0070677">
    <property type="term" value="F:rRNA (cytosine-2'-O-)-methyltransferase activity"/>
    <property type="evidence" value="ECO:0007669"/>
    <property type="project" value="UniProtKB-UniRule"/>
</dbReference>
<dbReference type="Pfam" id="PF00590">
    <property type="entry name" value="TP_methylase"/>
    <property type="match status" value="1"/>
</dbReference>
<evidence type="ECO:0000256" key="6">
    <source>
        <dbReference type="HAMAP-Rule" id="MF_01877"/>
    </source>
</evidence>
<evidence type="ECO:0000256" key="1">
    <source>
        <dbReference type="ARBA" id="ARBA00022490"/>
    </source>
</evidence>